<evidence type="ECO:0000256" key="1">
    <source>
        <dbReference type="SAM" id="MobiDB-lite"/>
    </source>
</evidence>
<name>A0ABT9TZJ6_PAEHA</name>
<feature type="region of interest" description="Disordered" evidence="1">
    <location>
        <begin position="32"/>
        <end position="94"/>
    </location>
</feature>
<evidence type="ECO:0000313" key="3">
    <source>
        <dbReference type="EMBL" id="MDQ0112743.1"/>
    </source>
</evidence>
<keyword evidence="4" id="KW-1185">Reference proteome</keyword>
<comment type="caution">
    <text evidence="3">The sequence shown here is derived from an EMBL/GenBank/DDBJ whole genome shotgun (WGS) entry which is preliminary data.</text>
</comment>
<protein>
    <recommendedName>
        <fullName evidence="5">DUF4309 domain-containing protein</fullName>
    </recommendedName>
</protein>
<feature type="compositionally biased region" description="Basic and acidic residues" evidence="1">
    <location>
        <begin position="60"/>
        <end position="69"/>
    </location>
</feature>
<reference evidence="3 4" key="1">
    <citation type="submission" date="2023-07" db="EMBL/GenBank/DDBJ databases">
        <title>Sorghum-associated microbial communities from plants grown in Nebraska, USA.</title>
        <authorList>
            <person name="Schachtman D."/>
        </authorList>
    </citation>
    <scope>NUCLEOTIDE SEQUENCE [LARGE SCALE GENOMIC DNA]</scope>
    <source>
        <strain evidence="3 4">CC482</strain>
    </source>
</reference>
<dbReference type="Gene3D" id="3.40.33.10">
    <property type="entry name" value="CAP"/>
    <property type="match status" value="1"/>
</dbReference>
<organism evidence="3 4">
    <name type="scientific">Paenibacillus harenae</name>
    <dbReference type="NCBI Taxonomy" id="306543"/>
    <lineage>
        <taxon>Bacteria</taxon>
        <taxon>Bacillati</taxon>
        <taxon>Bacillota</taxon>
        <taxon>Bacilli</taxon>
        <taxon>Bacillales</taxon>
        <taxon>Paenibacillaceae</taxon>
        <taxon>Paenibacillus</taxon>
    </lineage>
</organism>
<feature type="compositionally biased region" description="Polar residues" evidence="1">
    <location>
        <begin position="77"/>
        <end position="86"/>
    </location>
</feature>
<dbReference type="Proteomes" id="UP001229346">
    <property type="component" value="Unassembled WGS sequence"/>
</dbReference>
<feature type="chain" id="PRO_5045449335" description="DUF4309 domain-containing protein" evidence="2">
    <location>
        <begin position="32"/>
        <end position="239"/>
    </location>
</feature>
<sequence length="239" mass="25522">MRTPRRDRPAFAKAAAAAVFALVIAGCQNQAEPTAPPVAEIAEQQPFQENNNANSPQKTYLEDEHKQAPSEEPSLSGAGTESNIPGETSALHNDEPDKAVVNTESEDQPWATSNPKLVGIGIGDSADEMTRLFGEPIDSYSLEEDADAVTVNEYDGFAVGINESRSVQYIEVYSDQISAGLSGLAIGDKPDAAIRQLGKPSTQTEYLLTYEAEGALLKIDLDPAQNSIVSIKLLTATDN</sequence>
<dbReference type="PROSITE" id="PS51257">
    <property type="entry name" value="PROKAR_LIPOPROTEIN"/>
    <property type="match status" value="1"/>
</dbReference>
<evidence type="ECO:0000256" key="2">
    <source>
        <dbReference type="SAM" id="SignalP"/>
    </source>
</evidence>
<proteinExistence type="predicted"/>
<dbReference type="EMBL" id="JAUSSU010000004">
    <property type="protein sequence ID" value="MDQ0112743.1"/>
    <property type="molecule type" value="Genomic_DNA"/>
</dbReference>
<feature type="compositionally biased region" description="Polar residues" evidence="1">
    <location>
        <begin position="45"/>
        <end position="58"/>
    </location>
</feature>
<evidence type="ECO:0000313" key="4">
    <source>
        <dbReference type="Proteomes" id="UP001229346"/>
    </source>
</evidence>
<feature type="signal peptide" evidence="2">
    <location>
        <begin position="1"/>
        <end position="31"/>
    </location>
</feature>
<gene>
    <name evidence="3" type="ORF">J2T15_002178</name>
</gene>
<accession>A0ABT9TZJ6</accession>
<evidence type="ECO:0008006" key="5">
    <source>
        <dbReference type="Google" id="ProtNLM"/>
    </source>
</evidence>
<dbReference type="InterPro" id="IPR035940">
    <property type="entry name" value="CAP_sf"/>
</dbReference>
<keyword evidence="2" id="KW-0732">Signal</keyword>
<dbReference type="RefSeq" id="WP_307203662.1">
    <property type="nucleotide sequence ID" value="NZ_JAUSSU010000004.1"/>
</dbReference>